<accession>A0A1M5MU85</accession>
<dbReference type="Proteomes" id="UP000243255">
    <property type="component" value="Unassembled WGS sequence"/>
</dbReference>
<name>A0A1M5MU85_9FIRM</name>
<evidence type="ECO:0000313" key="2">
    <source>
        <dbReference type="Proteomes" id="UP000243255"/>
    </source>
</evidence>
<protein>
    <recommendedName>
        <fullName evidence="3">DUF4352 domain-containing protein</fullName>
    </recommendedName>
</protein>
<dbReference type="EMBL" id="FQWX01000008">
    <property type="protein sequence ID" value="SHG80712.1"/>
    <property type="molecule type" value="Genomic_DNA"/>
</dbReference>
<keyword evidence="2" id="KW-1185">Reference proteome</keyword>
<sequence length="158" mass="17914">MKKNILVTILIIACICITSGISEAKTKKYCKDIWVNNTNCNDIKIEVLDVDLLKEPVYIDKDYLGSAILTMKITNKGIYDMELSNIDIYPYQGKEPTKYFVKTSDDDVTGFIGNLRSGESKKIKVGVALNNISQPIKMQLSNIEDREEETVIESIRLR</sequence>
<reference evidence="2" key="1">
    <citation type="submission" date="2016-11" db="EMBL/GenBank/DDBJ databases">
        <authorList>
            <person name="Varghese N."/>
            <person name="Submissions S."/>
        </authorList>
    </citation>
    <scope>NUCLEOTIDE SEQUENCE [LARGE SCALE GENOMIC DNA]</scope>
    <source>
        <strain evidence="2">DSM 2635</strain>
    </source>
</reference>
<dbReference type="RefSeq" id="WP_073124937.1">
    <property type="nucleotide sequence ID" value="NZ_BAABCH010000002.1"/>
</dbReference>
<dbReference type="AlphaFoldDB" id="A0A1M5MU85"/>
<proteinExistence type="predicted"/>
<organism evidence="1 2">
    <name type="scientific">Asaccharospora irregularis DSM 2635</name>
    <dbReference type="NCBI Taxonomy" id="1121321"/>
    <lineage>
        <taxon>Bacteria</taxon>
        <taxon>Bacillati</taxon>
        <taxon>Bacillota</taxon>
        <taxon>Clostridia</taxon>
        <taxon>Peptostreptococcales</taxon>
        <taxon>Peptostreptococcaceae</taxon>
        <taxon>Asaccharospora</taxon>
    </lineage>
</organism>
<dbReference type="OrthoDB" id="1757080at2"/>
<evidence type="ECO:0000313" key="1">
    <source>
        <dbReference type="EMBL" id="SHG80712.1"/>
    </source>
</evidence>
<evidence type="ECO:0008006" key="3">
    <source>
        <dbReference type="Google" id="ProtNLM"/>
    </source>
</evidence>
<gene>
    <name evidence="1" type="ORF">SAMN04488530_10813</name>
</gene>